<accession>A0AAV8ZLF9</accession>
<name>A0AAV8ZLF9_9CUCU</name>
<protein>
    <submittedName>
        <fullName evidence="1">Uncharacterized protein</fullName>
    </submittedName>
</protein>
<comment type="caution">
    <text evidence="1">The sequence shown here is derived from an EMBL/GenBank/DDBJ whole genome shotgun (WGS) entry which is preliminary data.</text>
</comment>
<organism evidence="1 2">
    <name type="scientific">Rhamnusium bicolor</name>
    <dbReference type="NCBI Taxonomy" id="1586634"/>
    <lineage>
        <taxon>Eukaryota</taxon>
        <taxon>Metazoa</taxon>
        <taxon>Ecdysozoa</taxon>
        <taxon>Arthropoda</taxon>
        <taxon>Hexapoda</taxon>
        <taxon>Insecta</taxon>
        <taxon>Pterygota</taxon>
        <taxon>Neoptera</taxon>
        <taxon>Endopterygota</taxon>
        <taxon>Coleoptera</taxon>
        <taxon>Polyphaga</taxon>
        <taxon>Cucujiformia</taxon>
        <taxon>Chrysomeloidea</taxon>
        <taxon>Cerambycidae</taxon>
        <taxon>Lepturinae</taxon>
        <taxon>Rhagiini</taxon>
        <taxon>Rhamnusium</taxon>
    </lineage>
</organism>
<reference evidence="1" key="1">
    <citation type="journal article" date="2023" name="Insect Mol. Biol.">
        <title>Genome sequencing provides insights into the evolution of gene families encoding plant cell wall-degrading enzymes in longhorned beetles.</title>
        <authorList>
            <person name="Shin N.R."/>
            <person name="Okamura Y."/>
            <person name="Kirsch R."/>
            <person name="Pauchet Y."/>
        </authorList>
    </citation>
    <scope>NUCLEOTIDE SEQUENCE</scope>
    <source>
        <strain evidence="1">RBIC_L_NR</strain>
    </source>
</reference>
<evidence type="ECO:0000313" key="2">
    <source>
        <dbReference type="Proteomes" id="UP001162156"/>
    </source>
</evidence>
<gene>
    <name evidence="1" type="ORF">NQ314_004310</name>
</gene>
<dbReference type="Proteomes" id="UP001162156">
    <property type="component" value="Unassembled WGS sequence"/>
</dbReference>
<dbReference type="EMBL" id="JANEYF010001276">
    <property type="protein sequence ID" value="KAJ8965167.1"/>
    <property type="molecule type" value="Genomic_DNA"/>
</dbReference>
<keyword evidence="2" id="KW-1185">Reference proteome</keyword>
<sequence>MKFSDFLRLKLTSFTSIIEFQINEATGFLYFLVHEYVYLMTFKTLYSKLFS</sequence>
<dbReference type="AlphaFoldDB" id="A0AAV8ZLF9"/>
<evidence type="ECO:0000313" key="1">
    <source>
        <dbReference type="EMBL" id="KAJ8965167.1"/>
    </source>
</evidence>
<proteinExistence type="predicted"/>